<evidence type="ECO:0000313" key="6">
    <source>
        <dbReference type="EMBL" id="KAL1527053.1"/>
    </source>
</evidence>
<dbReference type="InterPro" id="IPR036726">
    <property type="entry name" value="GTP1_OBG_dom_sf"/>
</dbReference>
<dbReference type="NCBIfam" id="TIGR02729">
    <property type="entry name" value="Obg_CgtA"/>
    <property type="match status" value="1"/>
</dbReference>
<dbReference type="GO" id="GO:0000287">
    <property type="term" value="F:magnesium ion binding"/>
    <property type="evidence" value="ECO:0007669"/>
    <property type="project" value="InterPro"/>
</dbReference>
<dbReference type="FunFam" id="2.70.210.12:FF:000001">
    <property type="entry name" value="GTPase Obg"/>
    <property type="match status" value="1"/>
</dbReference>
<keyword evidence="2" id="KW-0547">Nucleotide-binding</keyword>
<dbReference type="SUPFAM" id="SSF82051">
    <property type="entry name" value="Obg GTP-binding protein N-terminal domain"/>
    <property type="match status" value="1"/>
</dbReference>
<name>A0AB34K1A7_PRYPA</name>
<sequence length="397" mass="41819">MRSRCLSSAAAPGARKFIDRVRVLAVGGPGGQGCASFFRDTRVQRGPPDGGSGGRGGNVIVRSSESVTDLALSKRNFMAGSGGNGTSADMDGRTGHDLEVMVPNGTLIQRVGKVRFSRNSQMEPPQSQLTLVAELLRSGDAVVVAAGGAGGRGNKVFKTGKLQNTSLAENGKDGEAVTLLLSLKLIADVGLVGFPNAGKSSLLAALSNARPRIADYPFTTLHPYLGNVMVTPLRSFIVADIPGLVSGAHANVGLGHAFLRHIERTSVLCYVLDLSSPQPPFAQLLALQSELELYQPGLSQRPCVLVANKADTPGAAHKLQELRAACAELHAMGQLAGLVPPGEGKSFVTAVSARERKNLHRMVERLDSALHIIVQCDRERLTSTALQESMRHTGSDP</sequence>
<dbReference type="InterPro" id="IPR014100">
    <property type="entry name" value="GTP-bd_Obg/CgtA"/>
</dbReference>
<evidence type="ECO:0000256" key="1">
    <source>
        <dbReference type="ARBA" id="ARBA00007699"/>
    </source>
</evidence>
<dbReference type="InterPro" id="IPR006169">
    <property type="entry name" value="GTP1_OBG_dom"/>
</dbReference>
<evidence type="ECO:0000256" key="2">
    <source>
        <dbReference type="ARBA" id="ARBA00022741"/>
    </source>
</evidence>
<evidence type="ECO:0008006" key="8">
    <source>
        <dbReference type="Google" id="ProtNLM"/>
    </source>
</evidence>
<keyword evidence="7" id="KW-1185">Reference proteome</keyword>
<dbReference type="SUPFAM" id="SSF52540">
    <property type="entry name" value="P-loop containing nucleoside triphosphate hydrolases"/>
    <property type="match status" value="1"/>
</dbReference>
<dbReference type="PRINTS" id="PR00326">
    <property type="entry name" value="GTP1OBG"/>
</dbReference>
<dbReference type="CDD" id="cd01898">
    <property type="entry name" value="Obg"/>
    <property type="match status" value="1"/>
</dbReference>
<comment type="similarity">
    <text evidence="1">Belongs to the TRAFAC class OBG-HflX-like GTPase superfamily. OBG GTPase family.</text>
</comment>
<dbReference type="GO" id="GO:0005739">
    <property type="term" value="C:mitochondrion"/>
    <property type="evidence" value="ECO:0007669"/>
    <property type="project" value="TreeGrafter"/>
</dbReference>
<keyword evidence="3" id="KW-0342">GTP-binding</keyword>
<dbReference type="PROSITE" id="PS51883">
    <property type="entry name" value="OBG"/>
    <property type="match status" value="1"/>
</dbReference>
<evidence type="ECO:0000256" key="3">
    <source>
        <dbReference type="ARBA" id="ARBA00023134"/>
    </source>
</evidence>
<dbReference type="PROSITE" id="PS51257">
    <property type="entry name" value="PROKAR_LIPOPROTEIN"/>
    <property type="match status" value="1"/>
</dbReference>
<dbReference type="GO" id="GO:0042254">
    <property type="term" value="P:ribosome biogenesis"/>
    <property type="evidence" value="ECO:0007669"/>
    <property type="project" value="UniProtKB-UniRule"/>
</dbReference>
<dbReference type="GO" id="GO:0003924">
    <property type="term" value="F:GTPase activity"/>
    <property type="evidence" value="ECO:0007669"/>
    <property type="project" value="InterPro"/>
</dbReference>
<proteinExistence type="inferred from homology"/>
<dbReference type="GO" id="GO:0005525">
    <property type="term" value="F:GTP binding"/>
    <property type="evidence" value="ECO:0007669"/>
    <property type="project" value="UniProtKB-KW"/>
</dbReference>
<dbReference type="Pfam" id="PF01018">
    <property type="entry name" value="GTP1_OBG"/>
    <property type="match status" value="1"/>
</dbReference>
<accession>A0AB34K1A7</accession>
<dbReference type="InterPro" id="IPR031167">
    <property type="entry name" value="G_OBG"/>
</dbReference>
<dbReference type="AlphaFoldDB" id="A0AB34K1A7"/>
<evidence type="ECO:0000313" key="7">
    <source>
        <dbReference type="Proteomes" id="UP001515480"/>
    </source>
</evidence>
<dbReference type="InterPro" id="IPR045086">
    <property type="entry name" value="OBG_GTPase"/>
</dbReference>
<feature type="domain" description="Obg" evidence="5">
    <location>
        <begin position="15"/>
        <end position="186"/>
    </location>
</feature>
<dbReference type="Gene3D" id="3.40.50.300">
    <property type="entry name" value="P-loop containing nucleotide triphosphate hydrolases"/>
    <property type="match status" value="1"/>
</dbReference>
<dbReference type="Proteomes" id="UP001515480">
    <property type="component" value="Unassembled WGS sequence"/>
</dbReference>
<dbReference type="PANTHER" id="PTHR11702:SF31">
    <property type="entry name" value="MITOCHONDRIAL RIBOSOME-ASSOCIATED GTPASE 2"/>
    <property type="match status" value="1"/>
</dbReference>
<dbReference type="InterPro" id="IPR027417">
    <property type="entry name" value="P-loop_NTPase"/>
</dbReference>
<dbReference type="NCBIfam" id="NF008956">
    <property type="entry name" value="PRK12299.1"/>
    <property type="match status" value="1"/>
</dbReference>
<reference evidence="6 7" key="1">
    <citation type="journal article" date="2024" name="Science">
        <title>Giant polyketide synthase enzymes in the biosynthesis of giant marine polyether toxins.</title>
        <authorList>
            <person name="Fallon T.R."/>
            <person name="Shende V.V."/>
            <person name="Wierzbicki I.H."/>
            <person name="Pendleton A.L."/>
            <person name="Watervoot N.F."/>
            <person name="Auber R.P."/>
            <person name="Gonzalez D.J."/>
            <person name="Wisecaver J.H."/>
            <person name="Moore B.S."/>
        </authorList>
    </citation>
    <scope>NUCLEOTIDE SEQUENCE [LARGE SCALE GENOMIC DNA]</scope>
    <source>
        <strain evidence="6 7">12B1</strain>
    </source>
</reference>
<evidence type="ECO:0000259" key="5">
    <source>
        <dbReference type="PROSITE" id="PS51883"/>
    </source>
</evidence>
<dbReference type="Pfam" id="PF01926">
    <property type="entry name" value="MMR_HSR1"/>
    <property type="match status" value="1"/>
</dbReference>
<dbReference type="PANTHER" id="PTHR11702">
    <property type="entry name" value="DEVELOPMENTALLY REGULATED GTP-BINDING PROTEIN-RELATED"/>
    <property type="match status" value="1"/>
</dbReference>
<gene>
    <name evidence="6" type="ORF">AB1Y20_015738</name>
</gene>
<feature type="domain" description="OBG-type G" evidence="4">
    <location>
        <begin position="187"/>
        <end position="371"/>
    </location>
</feature>
<evidence type="ECO:0000259" key="4">
    <source>
        <dbReference type="PROSITE" id="PS51710"/>
    </source>
</evidence>
<dbReference type="InterPro" id="IPR006073">
    <property type="entry name" value="GTP-bd"/>
</dbReference>
<dbReference type="EMBL" id="JBGBPQ010000003">
    <property type="protein sequence ID" value="KAL1527053.1"/>
    <property type="molecule type" value="Genomic_DNA"/>
</dbReference>
<organism evidence="6 7">
    <name type="scientific">Prymnesium parvum</name>
    <name type="common">Toxic golden alga</name>
    <dbReference type="NCBI Taxonomy" id="97485"/>
    <lineage>
        <taxon>Eukaryota</taxon>
        <taxon>Haptista</taxon>
        <taxon>Haptophyta</taxon>
        <taxon>Prymnesiophyceae</taxon>
        <taxon>Prymnesiales</taxon>
        <taxon>Prymnesiaceae</taxon>
        <taxon>Prymnesium</taxon>
    </lineage>
</organism>
<comment type="caution">
    <text evidence="6">The sequence shown here is derived from an EMBL/GenBank/DDBJ whole genome shotgun (WGS) entry which is preliminary data.</text>
</comment>
<dbReference type="PROSITE" id="PS51710">
    <property type="entry name" value="G_OBG"/>
    <property type="match status" value="1"/>
</dbReference>
<dbReference type="Gene3D" id="2.70.210.12">
    <property type="entry name" value="GTP1/OBG domain"/>
    <property type="match status" value="1"/>
</dbReference>
<protein>
    <recommendedName>
        <fullName evidence="8">Obg family GTPase CgtA</fullName>
    </recommendedName>
</protein>